<name>A0A0D2D7Q7_9EURO</name>
<dbReference type="PANTHER" id="PTHR10730">
    <property type="entry name" value="PROCOLLAGEN-LYSINE,2-OXOGLUTARATE 5-DIOXYGENASE/GLYCOSYLTRANSFERASE 25 FAMILY MEMBER"/>
    <property type="match status" value="1"/>
</dbReference>
<protein>
    <recommendedName>
        <fullName evidence="6">Glycosyl transferase family 25 domain-containing protein</fullName>
    </recommendedName>
</protein>
<dbReference type="PANTHER" id="PTHR10730:SF53">
    <property type="entry name" value="GLYCOSYLTRANSFERASE 25 FAMILY MEMBER"/>
    <property type="match status" value="1"/>
</dbReference>
<feature type="transmembrane region" description="Helical" evidence="5">
    <location>
        <begin position="12"/>
        <end position="30"/>
    </location>
</feature>
<keyword evidence="5" id="KW-0472">Membrane</keyword>
<dbReference type="AlphaFoldDB" id="A0A0D2D7Q7"/>
<keyword evidence="5" id="KW-1133">Transmembrane helix</keyword>
<accession>A0A0D2D7Q7</accession>
<evidence type="ECO:0000256" key="5">
    <source>
        <dbReference type="SAM" id="Phobius"/>
    </source>
</evidence>
<reference evidence="7 8" key="1">
    <citation type="submission" date="2015-01" db="EMBL/GenBank/DDBJ databases">
        <title>The Genome Sequence of Exophiala xenobiotica CBS118157.</title>
        <authorList>
            <consortium name="The Broad Institute Genomics Platform"/>
            <person name="Cuomo C."/>
            <person name="de Hoog S."/>
            <person name="Gorbushina A."/>
            <person name="Stielow B."/>
            <person name="Teixiera M."/>
            <person name="Abouelleil A."/>
            <person name="Chapman S.B."/>
            <person name="Priest M."/>
            <person name="Young S.K."/>
            <person name="Wortman J."/>
            <person name="Nusbaum C."/>
            <person name="Birren B."/>
        </authorList>
    </citation>
    <scope>NUCLEOTIDE SEQUENCE [LARGE SCALE GENOMIC DNA]</scope>
    <source>
        <strain evidence="7 8">CBS 118157</strain>
    </source>
</reference>
<dbReference type="InterPro" id="IPR050757">
    <property type="entry name" value="Collagen_mod_GT25"/>
</dbReference>
<dbReference type="EMBL" id="KN847318">
    <property type="protein sequence ID" value="KIW58332.1"/>
    <property type="molecule type" value="Genomic_DNA"/>
</dbReference>
<evidence type="ECO:0000256" key="2">
    <source>
        <dbReference type="ARBA" id="ARBA00022676"/>
    </source>
</evidence>
<dbReference type="Pfam" id="PF01755">
    <property type="entry name" value="Glyco_transf_25"/>
    <property type="match status" value="1"/>
</dbReference>
<keyword evidence="8" id="KW-1185">Reference proteome</keyword>
<feature type="region of interest" description="Disordered" evidence="4">
    <location>
        <begin position="334"/>
        <end position="361"/>
    </location>
</feature>
<evidence type="ECO:0000313" key="8">
    <source>
        <dbReference type="Proteomes" id="UP000054342"/>
    </source>
</evidence>
<organism evidence="7 8">
    <name type="scientific">Exophiala xenobiotica</name>
    <dbReference type="NCBI Taxonomy" id="348802"/>
    <lineage>
        <taxon>Eukaryota</taxon>
        <taxon>Fungi</taxon>
        <taxon>Dikarya</taxon>
        <taxon>Ascomycota</taxon>
        <taxon>Pezizomycotina</taxon>
        <taxon>Eurotiomycetes</taxon>
        <taxon>Chaetothyriomycetidae</taxon>
        <taxon>Chaetothyriales</taxon>
        <taxon>Herpotrichiellaceae</taxon>
        <taxon>Exophiala</taxon>
    </lineage>
</organism>
<dbReference type="HOGENOM" id="CLU_032992_1_1_1"/>
<feature type="domain" description="Glycosyl transferase family 25" evidence="6">
    <location>
        <begin position="88"/>
        <end position="173"/>
    </location>
</feature>
<gene>
    <name evidence="7" type="ORF">PV05_02860</name>
</gene>
<evidence type="ECO:0000313" key="7">
    <source>
        <dbReference type="EMBL" id="KIW58332.1"/>
    </source>
</evidence>
<dbReference type="Proteomes" id="UP000054342">
    <property type="component" value="Unassembled WGS sequence"/>
</dbReference>
<dbReference type="RefSeq" id="XP_013318916.1">
    <property type="nucleotide sequence ID" value="XM_013463462.1"/>
</dbReference>
<keyword evidence="3" id="KW-0808">Transferase</keyword>
<comment type="similarity">
    <text evidence="1">Belongs to the glycosyltransferase 25 family.</text>
</comment>
<evidence type="ECO:0000259" key="6">
    <source>
        <dbReference type="Pfam" id="PF01755"/>
    </source>
</evidence>
<keyword evidence="2" id="KW-0328">Glycosyltransferase</keyword>
<sequence>MEFCRMTGRVMNRTAIIALIFTTAVILYLLNTHSTGYFSSTTEIETGTRSSTTDMLRSFLTGNINNDTTVTSLNNILHDVHNETLGFQEIYVINLPERSDKKDSMSVQATLTNLSLTFTEGVLGTTVPEKARPFGFEHRLPAEVGCWRSHMNIMQHMVRRRVRSALIFEDDADWDVAIKFQMSQVAQGSRWLLNNTEETSSHSPYGDGWDVLWIGHCAIKDDPTDKRRWVIPKDLTVPPPGQRSLTVQHEPNMTTWESGPDADTQTRILFTPSFGYCSAAWAISLAGAEKIIHRQSMSPFTEAVDNGVSSMCSSRSSELRCIAPFPAIVGVSRAAGSTDRDTDIQTNKKNNPTTRKTSKSVRVTFSTRQNIQRLIAGETTFQSLYPNITGDLRSLEDIGSAVGHGELLE</sequence>
<keyword evidence="5" id="KW-0812">Transmembrane</keyword>
<dbReference type="GeneID" id="25324768"/>
<dbReference type="OrthoDB" id="47375at2759"/>
<evidence type="ECO:0000256" key="4">
    <source>
        <dbReference type="SAM" id="MobiDB-lite"/>
    </source>
</evidence>
<evidence type="ECO:0000256" key="1">
    <source>
        <dbReference type="ARBA" id="ARBA00006721"/>
    </source>
</evidence>
<dbReference type="InterPro" id="IPR002654">
    <property type="entry name" value="Glyco_trans_25"/>
</dbReference>
<proteinExistence type="inferred from homology"/>
<evidence type="ECO:0000256" key="3">
    <source>
        <dbReference type="ARBA" id="ARBA00022679"/>
    </source>
</evidence>
<dbReference type="GO" id="GO:0016740">
    <property type="term" value="F:transferase activity"/>
    <property type="evidence" value="ECO:0007669"/>
    <property type="project" value="UniProtKB-KW"/>
</dbReference>
<dbReference type="CDD" id="cd06532">
    <property type="entry name" value="Glyco_transf_25"/>
    <property type="match status" value="1"/>
</dbReference>